<dbReference type="InterPro" id="IPR029044">
    <property type="entry name" value="Nucleotide-diphossugar_trans"/>
</dbReference>
<name>A0A395VWV5_BACOV</name>
<dbReference type="AlphaFoldDB" id="A0A395VWV5"/>
<dbReference type="InterPro" id="IPR001173">
    <property type="entry name" value="Glyco_trans_2-like"/>
</dbReference>
<protein>
    <submittedName>
        <fullName evidence="2">Glycosyltransferase family 2 protein</fullName>
    </submittedName>
</protein>
<dbReference type="PANTHER" id="PTHR43685">
    <property type="entry name" value="GLYCOSYLTRANSFERASE"/>
    <property type="match status" value="1"/>
</dbReference>
<dbReference type="Pfam" id="PF00535">
    <property type="entry name" value="Glycos_transf_2"/>
    <property type="match status" value="1"/>
</dbReference>
<evidence type="ECO:0000313" key="3">
    <source>
        <dbReference type="Proteomes" id="UP000266492"/>
    </source>
</evidence>
<gene>
    <name evidence="2" type="ORF">DWX70_13265</name>
</gene>
<dbReference type="SUPFAM" id="SSF53448">
    <property type="entry name" value="Nucleotide-diphospho-sugar transferases"/>
    <property type="match status" value="1"/>
</dbReference>
<dbReference type="RefSeq" id="WP_118418802.1">
    <property type="nucleotide sequence ID" value="NZ_JAQDLI010000009.1"/>
</dbReference>
<dbReference type="EMBL" id="QRVZ01000009">
    <property type="protein sequence ID" value="RGS83345.1"/>
    <property type="molecule type" value="Genomic_DNA"/>
</dbReference>
<proteinExistence type="predicted"/>
<dbReference type="Gene3D" id="3.90.550.10">
    <property type="entry name" value="Spore Coat Polysaccharide Biosynthesis Protein SpsA, Chain A"/>
    <property type="match status" value="1"/>
</dbReference>
<accession>A0A395VWV5</accession>
<dbReference type="PANTHER" id="PTHR43685:SF2">
    <property type="entry name" value="GLYCOSYLTRANSFERASE 2-LIKE DOMAIN-CONTAINING PROTEIN"/>
    <property type="match status" value="1"/>
</dbReference>
<comment type="caution">
    <text evidence="2">The sequence shown here is derived from an EMBL/GenBank/DDBJ whole genome shotgun (WGS) entry which is preliminary data.</text>
</comment>
<dbReference type="Proteomes" id="UP000266492">
    <property type="component" value="Unassembled WGS sequence"/>
</dbReference>
<dbReference type="InterPro" id="IPR050834">
    <property type="entry name" value="Glycosyltransf_2"/>
</dbReference>
<sequence>MVNNQPLVTIITNTKNRANLISRCIESIQKQTYQNYEHIVADGGTDNTKQVVEAYNDPHIKYISVPVGGPVAQTREAFNISKGDFITFLDDDDEYTPEKIEKQLELIQSLPEDYFIYGSMTYYDNNTKEELRVHKAEVEGGKEILPMAVANPVICGTPTLMFCRKIFESIGGTWIAGIGNEMSDWALGCRALKQGWKVAALKGSYLRIYINHDGVRMSDPRFYKNNAERYIKFHTHFLTEYTNVIKEHPKAGIFHYQSLIHYYTSVGLYAKAYGIWKKLLIANFSLKSLALFPYTCFRNLFSKK</sequence>
<keyword evidence="2" id="KW-0808">Transferase</keyword>
<evidence type="ECO:0000313" key="2">
    <source>
        <dbReference type="EMBL" id="RGS83345.1"/>
    </source>
</evidence>
<reference evidence="2 3" key="1">
    <citation type="submission" date="2018-08" db="EMBL/GenBank/DDBJ databases">
        <title>A genome reference for cultivated species of the human gut microbiota.</title>
        <authorList>
            <person name="Zou Y."/>
            <person name="Xue W."/>
            <person name="Luo G."/>
        </authorList>
    </citation>
    <scope>NUCLEOTIDE SEQUENCE [LARGE SCALE GENOMIC DNA]</scope>
    <source>
        <strain evidence="2 3">AF20-9LB</strain>
    </source>
</reference>
<evidence type="ECO:0000259" key="1">
    <source>
        <dbReference type="Pfam" id="PF00535"/>
    </source>
</evidence>
<dbReference type="GO" id="GO:0016740">
    <property type="term" value="F:transferase activity"/>
    <property type="evidence" value="ECO:0007669"/>
    <property type="project" value="UniProtKB-KW"/>
</dbReference>
<feature type="domain" description="Glycosyltransferase 2-like" evidence="1">
    <location>
        <begin position="9"/>
        <end position="167"/>
    </location>
</feature>
<organism evidence="2 3">
    <name type="scientific">Bacteroides ovatus</name>
    <dbReference type="NCBI Taxonomy" id="28116"/>
    <lineage>
        <taxon>Bacteria</taxon>
        <taxon>Pseudomonadati</taxon>
        <taxon>Bacteroidota</taxon>
        <taxon>Bacteroidia</taxon>
        <taxon>Bacteroidales</taxon>
        <taxon>Bacteroidaceae</taxon>
        <taxon>Bacteroides</taxon>
    </lineage>
</organism>